<dbReference type="AlphaFoldDB" id="A0A193BYJ5"/>
<gene>
    <name evidence="10" type="primary">tmk</name>
    <name evidence="12" type="ORF">SD37_17395</name>
</gene>
<dbReference type="PANTHER" id="PTHR10344:SF4">
    <property type="entry name" value="UMP-CMP KINASE 2, MITOCHONDRIAL"/>
    <property type="match status" value="1"/>
</dbReference>
<evidence type="ECO:0000256" key="3">
    <source>
        <dbReference type="ARBA" id="ARBA00017144"/>
    </source>
</evidence>
<organism evidence="12 13">
    <name type="scientific">Amycolatopsis orientalis</name>
    <name type="common">Nocardia orientalis</name>
    <dbReference type="NCBI Taxonomy" id="31958"/>
    <lineage>
        <taxon>Bacteria</taxon>
        <taxon>Bacillati</taxon>
        <taxon>Actinomycetota</taxon>
        <taxon>Actinomycetes</taxon>
        <taxon>Pseudonocardiales</taxon>
        <taxon>Pseudonocardiaceae</taxon>
        <taxon>Amycolatopsis</taxon>
    </lineage>
</organism>
<dbReference type="GO" id="GO:0006235">
    <property type="term" value="P:dTTP biosynthetic process"/>
    <property type="evidence" value="ECO:0007669"/>
    <property type="project" value="UniProtKB-UniRule"/>
</dbReference>
<dbReference type="Pfam" id="PF02223">
    <property type="entry name" value="Thymidylate_kin"/>
    <property type="match status" value="1"/>
</dbReference>
<evidence type="ECO:0000256" key="2">
    <source>
        <dbReference type="ARBA" id="ARBA00012980"/>
    </source>
</evidence>
<evidence type="ECO:0000313" key="12">
    <source>
        <dbReference type="EMBL" id="ANN17243.1"/>
    </source>
</evidence>
<dbReference type="Proteomes" id="UP000093695">
    <property type="component" value="Chromosome"/>
</dbReference>
<reference evidence="12 13" key="1">
    <citation type="journal article" date="2015" name="Genome Announc.">
        <title>Draft Genome Sequence of Norvancomycin-Producing Strain Amycolatopsis orientalis CPCC200066.</title>
        <authorList>
            <person name="Lei X."/>
            <person name="Yuan F."/>
            <person name="Shi Y."/>
            <person name="Li X."/>
            <person name="Wang L."/>
            <person name="Hong B."/>
        </authorList>
    </citation>
    <scope>NUCLEOTIDE SEQUENCE [LARGE SCALE GENOMIC DNA]</scope>
    <source>
        <strain evidence="12 13">B-37</strain>
    </source>
</reference>
<evidence type="ECO:0000256" key="9">
    <source>
        <dbReference type="ARBA" id="ARBA00048743"/>
    </source>
</evidence>
<dbReference type="STRING" id="31958.SD37_17395"/>
<evidence type="ECO:0000313" key="13">
    <source>
        <dbReference type="Proteomes" id="UP000093695"/>
    </source>
</evidence>
<dbReference type="GO" id="GO:0005737">
    <property type="term" value="C:cytoplasm"/>
    <property type="evidence" value="ECO:0007669"/>
    <property type="project" value="TreeGrafter"/>
</dbReference>
<proteinExistence type="inferred from homology"/>
<dbReference type="EC" id="2.7.4.9" evidence="2 10"/>
<dbReference type="SUPFAM" id="SSF52540">
    <property type="entry name" value="P-loop containing nucleoside triphosphate hydrolases"/>
    <property type="match status" value="1"/>
</dbReference>
<dbReference type="CDD" id="cd01672">
    <property type="entry name" value="TMPK"/>
    <property type="match status" value="1"/>
</dbReference>
<evidence type="ECO:0000256" key="7">
    <source>
        <dbReference type="ARBA" id="ARBA00022777"/>
    </source>
</evidence>
<keyword evidence="8 10" id="KW-0067">ATP-binding</keyword>
<dbReference type="NCBIfam" id="TIGR00041">
    <property type="entry name" value="DTMP_kinase"/>
    <property type="match status" value="1"/>
</dbReference>
<dbReference type="Gene3D" id="3.40.50.300">
    <property type="entry name" value="P-loop containing nucleotide triphosphate hydrolases"/>
    <property type="match status" value="1"/>
</dbReference>
<evidence type="ECO:0000256" key="4">
    <source>
        <dbReference type="ARBA" id="ARBA00022679"/>
    </source>
</evidence>
<dbReference type="InterPro" id="IPR027417">
    <property type="entry name" value="P-loop_NTPase"/>
</dbReference>
<protein>
    <recommendedName>
        <fullName evidence="3 10">Thymidylate kinase</fullName>
        <ecNumber evidence="2 10">2.7.4.9</ecNumber>
    </recommendedName>
    <alternativeName>
        <fullName evidence="10">dTMP kinase</fullName>
    </alternativeName>
</protein>
<accession>A0A193BYJ5</accession>
<comment type="caution">
    <text evidence="10">Lacks conserved residue(s) required for the propagation of feature annotation.</text>
</comment>
<sequence length="213" mass="22919">MIAELQRKPGTLVTLDGPGGVGKTTVAALVAARLSDTGHCVHATSQPSRSTLGEIARHGTDTYQDMALACLCAADRHHQLATEILPALDAGAVVVCDRYLPSSLVLQGLDGIPSDTVWALNQGAYRPDLALVLTGDPVVIDQRLRARGGHSRFERATDNSRLETAGYQHASRFLHAQGWDITTLDCTADTPDALTAKIMDLVHHIRQERPVCR</sequence>
<comment type="similarity">
    <text evidence="1 10">Belongs to the thymidylate kinase family.</text>
</comment>
<dbReference type="HAMAP" id="MF_00165">
    <property type="entry name" value="Thymidylate_kinase"/>
    <property type="match status" value="1"/>
</dbReference>
<evidence type="ECO:0000256" key="8">
    <source>
        <dbReference type="ARBA" id="ARBA00022840"/>
    </source>
</evidence>
<evidence type="ECO:0000256" key="6">
    <source>
        <dbReference type="ARBA" id="ARBA00022741"/>
    </source>
</evidence>
<comment type="function">
    <text evidence="10">Phosphorylation of dTMP to form dTDP in both de novo and salvage pathways of dTTP synthesis.</text>
</comment>
<comment type="catalytic activity">
    <reaction evidence="9 10">
        <text>dTMP + ATP = dTDP + ADP</text>
        <dbReference type="Rhea" id="RHEA:13517"/>
        <dbReference type="ChEBI" id="CHEBI:30616"/>
        <dbReference type="ChEBI" id="CHEBI:58369"/>
        <dbReference type="ChEBI" id="CHEBI:63528"/>
        <dbReference type="ChEBI" id="CHEBI:456216"/>
        <dbReference type="EC" id="2.7.4.9"/>
    </reaction>
</comment>
<dbReference type="InterPro" id="IPR018094">
    <property type="entry name" value="Thymidylate_kinase"/>
</dbReference>
<dbReference type="InterPro" id="IPR039430">
    <property type="entry name" value="Thymidylate_kin-like_dom"/>
</dbReference>
<evidence type="ECO:0000259" key="11">
    <source>
        <dbReference type="Pfam" id="PF02223"/>
    </source>
</evidence>
<keyword evidence="7 10" id="KW-0418">Kinase</keyword>
<dbReference type="RefSeq" id="WP_044852893.1">
    <property type="nucleotide sequence ID" value="NZ_CP016174.1"/>
</dbReference>
<dbReference type="GO" id="GO:0006233">
    <property type="term" value="P:dTDP biosynthetic process"/>
    <property type="evidence" value="ECO:0007669"/>
    <property type="project" value="InterPro"/>
</dbReference>
<dbReference type="GO" id="GO:0004798">
    <property type="term" value="F:dTMP kinase activity"/>
    <property type="evidence" value="ECO:0007669"/>
    <property type="project" value="UniProtKB-UniRule"/>
</dbReference>
<evidence type="ECO:0000256" key="10">
    <source>
        <dbReference type="HAMAP-Rule" id="MF_00165"/>
    </source>
</evidence>
<dbReference type="GO" id="GO:0005524">
    <property type="term" value="F:ATP binding"/>
    <property type="evidence" value="ECO:0007669"/>
    <property type="project" value="UniProtKB-UniRule"/>
</dbReference>
<dbReference type="KEGG" id="aori:SD37_17395"/>
<feature type="domain" description="Thymidylate kinase-like" evidence="11">
    <location>
        <begin position="15"/>
        <end position="157"/>
    </location>
</feature>
<name>A0A193BYJ5_AMYOR</name>
<evidence type="ECO:0000256" key="1">
    <source>
        <dbReference type="ARBA" id="ARBA00009776"/>
    </source>
</evidence>
<dbReference type="PANTHER" id="PTHR10344">
    <property type="entry name" value="THYMIDYLATE KINASE"/>
    <property type="match status" value="1"/>
</dbReference>
<evidence type="ECO:0000256" key="5">
    <source>
        <dbReference type="ARBA" id="ARBA00022727"/>
    </source>
</evidence>
<keyword evidence="13" id="KW-1185">Reference proteome</keyword>
<keyword evidence="6 10" id="KW-0547">Nucleotide-binding</keyword>
<dbReference type="EMBL" id="CP016174">
    <property type="protein sequence ID" value="ANN17243.1"/>
    <property type="molecule type" value="Genomic_DNA"/>
</dbReference>
<keyword evidence="5 10" id="KW-0545">Nucleotide biosynthesis</keyword>
<keyword evidence="4 10" id="KW-0808">Transferase</keyword>
<dbReference type="GO" id="GO:0006227">
    <property type="term" value="P:dUDP biosynthetic process"/>
    <property type="evidence" value="ECO:0007669"/>
    <property type="project" value="TreeGrafter"/>
</dbReference>